<dbReference type="GO" id="GO:0046872">
    <property type="term" value="F:metal ion binding"/>
    <property type="evidence" value="ECO:0007669"/>
    <property type="project" value="UniProtKB-KW"/>
</dbReference>
<evidence type="ECO:0000256" key="2">
    <source>
        <dbReference type="ARBA" id="ARBA00022723"/>
    </source>
</evidence>
<evidence type="ECO:0000313" key="7">
    <source>
        <dbReference type="EMBL" id="SAK57515.1"/>
    </source>
</evidence>
<feature type="domain" description="Cytochrome c" evidence="6">
    <location>
        <begin position="27"/>
        <end position="120"/>
    </location>
</feature>
<evidence type="ECO:0000256" key="5">
    <source>
        <dbReference type="SAM" id="SignalP"/>
    </source>
</evidence>
<comment type="caution">
    <text evidence="7">The sequence shown here is derived from an EMBL/GenBank/DDBJ whole genome shotgun (WGS) entry which is preliminary data.</text>
</comment>
<dbReference type="GO" id="GO:0009055">
    <property type="term" value="F:electron transfer activity"/>
    <property type="evidence" value="ECO:0007669"/>
    <property type="project" value="InterPro"/>
</dbReference>
<evidence type="ECO:0000259" key="6">
    <source>
        <dbReference type="PROSITE" id="PS51007"/>
    </source>
</evidence>
<proteinExistence type="predicted"/>
<gene>
    <name evidence="7" type="ORF">AWB80_02287</name>
</gene>
<evidence type="ECO:0000313" key="8">
    <source>
        <dbReference type="Proteomes" id="UP000054911"/>
    </source>
</evidence>
<organism evidence="7 8">
    <name type="scientific">Caballeronia pedi</name>
    <dbReference type="NCBI Taxonomy" id="1777141"/>
    <lineage>
        <taxon>Bacteria</taxon>
        <taxon>Pseudomonadati</taxon>
        <taxon>Pseudomonadota</taxon>
        <taxon>Betaproteobacteria</taxon>
        <taxon>Burkholderiales</taxon>
        <taxon>Burkholderiaceae</taxon>
        <taxon>Caballeronia</taxon>
    </lineage>
</organism>
<dbReference type="InterPro" id="IPR051459">
    <property type="entry name" value="Cytochrome_c-type_DH"/>
</dbReference>
<keyword evidence="3 4" id="KW-0408">Iron</keyword>
<dbReference type="SUPFAM" id="SSF46626">
    <property type="entry name" value="Cytochrome c"/>
    <property type="match status" value="1"/>
</dbReference>
<dbReference type="InterPro" id="IPR036909">
    <property type="entry name" value="Cyt_c-like_dom_sf"/>
</dbReference>
<accession>A0A158AIG2</accession>
<dbReference type="InterPro" id="IPR009056">
    <property type="entry name" value="Cyt_c-like_dom"/>
</dbReference>
<dbReference type="AlphaFoldDB" id="A0A158AIG2"/>
<sequence length="161" mass="17000">MKTARVLMAAIAAGAMSLGTQASAQTVHYPGGKSTFDGKCAVCHQAGGKGMDGLAPPLVEYPGKYAGSPDGRAQLGHTVMYGMFGPIKVKEKSYNFKMPSFASLSDEEIADVLNYVVFDLNAQHGSAKPFDVAEVKAWRAGPLDQTAVHQRRDAVVKGLGL</sequence>
<feature type="signal peptide" evidence="5">
    <location>
        <begin position="1"/>
        <end position="24"/>
    </location>
</feature>
<evidence type="ECO:0000256" key="4">
    <source>
        <dbReference type="PROSITE-ProRule" id="PRU00433"/>
    </source>
</evidence>
<evidence type="ECO:0000256" key="1">
    <source>
        <dbReference type="ARBA" id="ARBA00022617"/>
    </source>
</evidence>
<dbReference type="PROSITE" id="PS51007">
    <property type="entry name" value="CYTC"/>
    <property type="match status" value="1"/>
</dbReference>
<dbReference type="Proteomes" id="UP000054911">
    <property type="component" value="Unassembled WGS sequence"/>
</dbReference>
<dbReference type="EMBL" id="FCOE02000006">
    <property type="protein sequence ID" value="SAK57515.1"/>
    <property type="molecule type" value="Genomic_DNA"/>
</dbReference>
<dbReference type="RefSeq" id="WP_061174787.1">
    <property type="nucleotide sequence ID" value="NZ_FCOE02000006.1"/>
</dbReference>
<reference evidence="7" key="1">
    <citation type="submission" date="2016-01" db="EMBL/GenBank/DDBJ databases">
        <authorList>
            <person name="Peeters C."/>
        </authorList>
    </citation>
    <scope>NUCLEOTIDE SEQUENCE [LARGE SCALE GENOMIC DNA]</scope>
    <source>
        <strain evidence="7">LMG 29323</strain>
    </source>
</reference>
<protein>
    <submittedName>
        <fullName evidence="7">Cytochrome c, class I</fullName>
    </submittedName>
</protein>
<evidence type="ECO:0000256" key="3">
    <source>
        <dbReference type="ARBA" id="ARBA00023004"/>
    </source>
</evidence>
<dbReference type="Pfam" id="PF00034">
    <property type="entry name" value="Cytochrom_C"/>
    <property type="match status" value="1"/>
</dbReference>
<name>A0A158AIG2_9BURK</name>
<keyword evidence="8" id="KW-1185">Reference proteome</keyword>
<keyword evidence="2 4" id="KW-0479">Metal-binding</keyword>
<feature type="chain" id="PRO_5007620505" evidence="5">
    <location>
        <begin position="25"/>
        <end position="161"/>
    </location>
</feature>
<dbReference type="PANTHER" id="PTHR35008:SF8">
    <property type="entry name" value="ALCOHOL DEHYDROGENASE CYTOCHROME C SUBUNIT"/>
    <property type="match status" value="1"/>
</dbReference>
<dbReference type="STRING" id="1777141.AWB80_02287"/>
<dbReference type="OrthoDB" id="9757546at2"/>
<dbReference type="GO" id="GO:0020037">
    <property type="term" value="F:heme binding"/>
    <property type="evidence" value="ECO:0007669"/>
    <property type="project" value="InterPro"/>
</dbReference>
<keyword evidence="5" id="KW-0732">Signal</keyword>
<dbReference type="PANTHER" id="PTHR35008">
    <property type="entry name" value="BLL4482 PROTEIN-RELATED"/>
    <property type="match status" value="1"/>
</dbReference>
<keyword evidence="1 4" id="KW-0349">Heme</keyword>
<dbReference type="Gene3D" id="1.10.760.10">
    <property type="entry name" value="Cytochrome c-like domain"/>
    <property type="match status" value="1"/>
</dbReference>